<gene>
    <name evidence="2" type="ORF">CXR34_13120</name>
</gene>
<protein>
    <submittedName>
        <fullName evidence="2">DUF2993 domain-containing protein</fullName>
    </submittedName>
</protein>
<dbReference type="Proteomes" id="UP000233276">
    <property type="component" value="Chromosome"/>
</dbReference>
<feature type="transmembrane region" description="Helical" evidence="1">
    <location>
        <begin position="36"/>
        <end position="56"/>
    </location>
</feature>
<name>A0A2K9DH43_9MICO</name>
<dbReference type="KEGG" id="mhos:CXR34_13120"/>
<reference evidence="2 3" key="1">
    <citation type="submission" date="2017-12" db="EMBL/GenBank/DDBJ databases">
        <title>Isolation and characterization of estrogens degradatiion strain Microbacterium hominis SJTG1.</title>
        <authorList>
            <person name="Xiong W."/>
            <person name="Yin C."/>
            <person name="Zheng D."/>
            <person name="Liang R."/>
        </authorList>
    </citation>
    <scope>NUCLEOTIDE SEQUENCE [LARGE SCALE GENOMIC DNA]</scope>
    <source>
        <strain evidence="2 3">SJTG1</strain>
    </source>
</reference>
<dbReference type="InterPro" id="IPR021373">
    <property type="entry name" value="DUF2993"/>
</dbReference>
<dbReference type="AlphaFoldDB" id="A0A2K9DH43"/>
<evidence type="ECO:0000313" key="2">
    <source>
        <dbReference type="EMBL" id="AUG30299.1"/>
    </source>
</evidence>
<keyword evidence="1" id="KW-0812">Transmembrane</keyword>
<dbReference type="Pfam" id="PF11209">
    <property type="entry name" value="LmeA"/>
    <property type="match status" value="1"/>
</dbReference>
<organism evidence="2 3">
    <name type="scientific">Microbacterium hominis</name>
    <dbReference type="NCBI Taxonomy" id="162426"/>
    <lineage>
        <taxon>Bacteria</taxon>
        <taxon>Bacillati</taxon>
        <taxon>Actinomycetota</taxon>
        <taxon>Actinomycetes</taxon>
        <taxon>Micrococcales</taxon>
        <taxon>Microbacteriaceae</taxon>
        <taxon>Microbacterium</taxon>
    </lineage>
</organism>
<dbReference type="EMBL" id="CP025299">
    <property type="protein sequence ID" value="AUG30299.1"/>
    <property type="molecule type" value="Genomic_DNA"/>
</dbReference>
<keyword evidence="1" id="KW-0472">Membrane</keyword>
<proteinExistence type="predicted"/>
<evidence type="ECO:0000256" key="1">
    <source>
        <dbReference type="SAM" id="Phobius"/>
    </source>
</evidence>
<dbReference type="RefSeq" id="WP_101306635.1">
    <property type="nucleotide sequence ID" value="NZ_CP025299.1"/>
</dbReference>
<keyword evidence="1" id="KW-1133">Transmembrane helix</keyword>
<sequence>MSDQHPTQPLPDPTAQWVLSTDAAASAPRRRRSRRWPWLIAVLAVAALAVGAWFAGEYIARGVVERTIREQVVSRLDLPADQQIDVAVPGQMLPQLIAGRLDEVTVSAADVPLGQLTGDVEVHAAGVPVGGDQLLQSASATVRLDEAQVRALLGTVEGFPADAVTLEAPDIVMSTELRLFALSVPVGVSLAPSASDGDLVLTPRTLRVSGAEVSADVLIDQFGAVARTVVRDWDVCVKQYLPAGLTLSAVRVDGSQVVADVAVDPRITVDTALQQKGTCS</sequence>
<accession>A0A2K9DH43</accession>
<evidence type="ECO:0000313" key="3">
    <source>
        <dbReference type="Proteomes" id="UP000233276"/>
    </source>
</evidence>